<accession>A0A9P6MNB8</accession>
<evidence type="ECO:0000313" key="2">
    <source>
        <dbReference type="EMBL" id="KAG0008216.1"/>
    </source>
</evidence>
<name>A0A9P6MNB8_9FUNG</name>
<protein>
    <submittedName>
        <fullName evidence="2">Uncharacterized protein</fullName>
    </submittedName>
</protein>
<comment type="caution">
    <text evidence="2">The sequence shown here is derived from an EMBL/GenBank/DDBJ whole genome shotgun (WGS) entry which is preliminary data.</text>
</comment>
<feature type="region of interest" description="Disordered" evidence="1">
    <location>
        <begin position="232"/>
        <end position="260"/>
    </location>
</feature>
<evidence type="ECO:0000256" key="1">
    <source>
        <dbReference type="SAM" id="MobiDB-lite"/>
    </source>
</evidence>
<feature type="compositionally biased region" description="Polar residues" evidence="1">
    <location>
        <begin position="238"/>
        <end position="247"/>
    </location>
</feature>
<gene>
    <name evidence="2" type="ORF">BGZ80_003690</name>
</gene>
<sequence>MRPTNCSIESFMDEIESEHPLHSTSNGRVNSQRSPSQSSFHLQQQAPLMSSRGGSINLLSRDGPSNAGGPSNDGGAGGSDGDAPRQTPTQDISSAMVEASQEIRQLREQQTQEAMTDRVKRLSKTSDSSADKDRFVRSMDFCQPMSRDGAGMGMGVSTGMGSSAVEMDIDSERNAPVPVRASSGSPSPHDDIVRQIAHRVSQKLREAQESGNSTASYHTLLAQEIAKGQLAGVLPSSPAGSRQNSVYISDPEDPVKSMKH</sequence>
<evidence type="ECO:0000313" key="3">
    <source>
        <dbReference type="Proteomes" id="UP000703661"/>
    </source>
</evidence>
<feature type="region of interest" description="Disordered" evidence="1">
    <location>
        <begin position="1"/>
        <end position="136"/>
    </location>
</feature>
<dbReference type="AlphaFoldDB" id="A0A9P6MNB8"/>
<dbReference type="EMBL" id="JAAAID010001998">
    <property type="protein sequence ID" value="KAG0008216.1"/>
    <property type="molecule type" value="Genomic_DNA"/>
</dbReference>
<reference evidence="2" key="1">
    <citation type="journal article" date="2020" name="Fungal Divers.">
        <title>Resolving the Mortierellaceae phylogeny through synthesis of multi-gene phylogenetics and phylogenomics.</title>
        <authorList>
            <person name="Vandepol N."/>
            <person name="Liber J."/>
            <person name="Desiro A."/>
            <person name="Na H."/>
            <person name="Kennedy M."/>
            <person name="Barry K."/>
            <person name="Grigoriev I.V."/>
            <person name="Miller A.N."/>
            <person name="O'Donnell K."/>
            <person name="Stajich J.E."/>
            <person name="Bonito G."/>
        </authorList>
    </citation>
    <scope>NUCLEOTIDE SEQUENCE</scope>
    <source>
        <strain evidence="2">NRRL 2769</strain>
    </source>
</reference>
<organism evidence="2 3">
    <name type="scientific">Entomortierella chlamydospora</name>
    <dbReference type="NCBI Taxonomy" id="101097"/>
    <lineage>
        <taxon>Eukaryota</taxon>
        <taxon>Fungi</taxon>
        <taxon>Fungi incertae sedis</taxon>
        <taxon>Mucoromycota</taxon>
        <taxon>Mortierellomycotina</taxon>
        <taxon>Mortierellomycetes</taxon>
        <taxon>Mortierellales</taxon>
        <taxon>Mortierellaceae</taxon>
        <taxon>Entomortierella</taxon>
    </lineage>
</organism>
<dbReference type="Proteomes" id="UP000703661">
    <property type="component" value="Unassembled WGS sequence"/>
</dbReference>
<feature type="compositionally biased region" description="Polar residues" evidence="1">
    <location>
        <begin position="22"/>
        <end position="58"/>
    </location>
</feature>
<proteinExistence type="predicted"/>
<keyword evidence="3" id="KW-1185">Reference proteome</keyword>
<feature type="compositionally biased region" description="Gly residues" evidence="1">
    <location>
        <begin position="71"/>
        <end position="80"/>
    </location>
</feature>